<dbReference type="OrthoDB" id="1328089at2759"/>
<evidence type="ECO:0000313" key="1">
    <source>
        <dbReference type="EMBL" id="KAG5606297.1"/>
    </source>
</evidence>
<protein>
    <submittedName>
        <fullName evidence="1">Uncharacterized protein</fullName>
    </submittedName>
</protein>
<accession>A0A9J5Z058</accession>
<comment type="caution">
    <text evidence="1">The sequence shown here is derived from an EMBL/GenBank/DDBJ whole genome shotgun (WGS) entry which is preliminary data.</text>
</comment>
<dbReference type="AlphaFoldDB" id="A0A9J5Z058"/>
<sequence>MQAKTKTYNYLQVTGLADTHDEPQAEEENEVLQQESYEEAEIHTELNKKIEAFDAQLPIVVDIDQLVKQKEES</sequence>
<gene>
    <name evidence="1" type="ORF">H5410_027789</name>
</gene>
<dbReference type="EMBL" id="JACXVP010000005">
    <property type="protein sequence ID" value="KAG5606297.1"/>
    <property type="molecule type" value="Genomic_DNA"/>
</dbReference>
<organism evidence="1 2">
    <name type="scientific">Solanum commersonii</name>
    <name type="common">Commerson's wild potato</name>
    <name type="synonym">Commerson's nightshade</name>
    <dbReference type="NCBI Taxonomy" id="4109"/>
    <lineage>
        <taxon>Eukaryota</taxon>
        <taxon>Viridiplantae</taxon>
        <taxon>Streptophyta</taxon>
        <taxon>Embryophyta</taxon>
        <taxon>Tracheophyta</taxon>
        <taxon>Spermatophyta</taxon>
        <taxon>Magnoliopsida</taxon>
        <taxon>eudicotyledons</taxon>
        <taxon>Gunneridae</taxon>
        <taxon>Pentapetalae</taxon>
        <taxon>asterids</taxon>
        <taxon>lamiids</taxon>
        <taxon>Solanales</taxon>
        <taxon>Solanaceae</taxon>
        <taxon>Solanoideae</taxon>
        <taxon>Solaneae</taxon>
        <taxon>Solanum</taxon>
    </lineage>
</organism>
<proteinExistence type="predicted"/>
<name>A0A9J5Z058_SOLCO</name>
<dbReference type="Proteomes" id="UP000824120">
    <property type="component" value="Chromosome 5"/>
</dbReference>
<evidence type="ECO:0000313" key="2">
    <source>
        <dbReference type="Proteomes" id="UP000824120"/>
    </source>
</evidence>
<reference evidence="1 2" key="1">
    <citation type="submission" date="2020-09" db="EMBL/GenBank/DDBJ databases">
        <title>De no assembly of potato wild relative species, Solanum commersonii.</title>
        <authorList>
            <person name="Cho K."/>
        </authorList>
    </citation>
    <scope>NUCLEOTIDE SEQUENCE [LARGE SCALE GENOMIC DNA]</scope>
    <source>
        <strain evidence="1">LZ3.2</strain>
        <tissue evidence="1">Leaf</tissue>
    </source>
</reference>
<keyword evidence="2" id="KW-1185">Reference proteome</keyword>